<name>A0A377QZI2_9NEIS</name>
<feature type="signal peptide" evidence="8">
    <location>
        <begin position="1"/>
        <end position="17"/>
    </location>
</feature>
<comment type="subcellular location">
    <subcellularLocation>
        <location evidence="1">Membrane</location>
    </subcellularLocation>
</comment>
<reference evidence="10 11" key="1">
    <citation type="submission" date="2018-06" db="EMBL/GenBank/DDBJ databases">
        <authorList>
            <consortium name="Pathogen Informatics"/>
            <person name="Doyle S."/>
        </authorList>
    </citation>
    <scope>NUCLEOTIDE SEQUENCE [LARGE SCALE GENOMIC DNA]</scope>
    <source>
        <strain evidence="10 11">NCTC13336</strain>
    </source>
</reference>
<feature type="region of interest" description="Disordered" evidence="7">
    <location>
        <begin position="24"/>
        <end position="48"/>
    </location>
</feature>
<evidence type="ECO:0000313" key="11">
    <source>
        <dbReference type="Proteomes" id="UP000254293"/>
    </source>
</evidence>
<evidence type="ECO:0000256" key="7">
    <source>
        <dbReference type="SAM" id="MobiDB-lite"/>
    </source>
</evidence>
<dbReference type="AlphaFoldDB" id="A0A377QZI2"/>
<sequence>MNKPAALVLLMSLTLPAAPALSDGLSAGQEAQRPSENTEAADKDAQPKPSLFARIKNRLLPKQTVQKKGALQPKFPVTVEAAPADVKEMLEEHLPLITQQQEEELDAEQMEFLAEEAPEQILTMLKTKGYFNGRATVSRSGGGYLVKVDSGPQTKIANVGIAILGDVLQDGNLGEYYRNASADWALPVGSVFNQDDWSSSKTSVLAAVRRKKYPLAEFSSTRAQVDPANRSADLSVTVDSGKPVYFGDFEISGTQRYPESVVRGLAQFDSGSPYDLDKLLDYQQALEQNSHYSGASVQADFDRIQGDRVPVKVSVSETKKHKLELGLSYDSEYGPGGKFGYDYYNLFGKGYTGSIVTNADKYEQTIAAGISQPRNNRGHYFTGSLSYNRKTTQKLETETWSSGIWRVRDRNGIESRIGIEYVEDKSKIPDANVNLGRSFATMITASWKKQNITTQLRPENGYYLDIKGGTTLGSLLSSSSMQRIAGSAGYYFTPENKKIGTFVTRGQIGFVNAKSDSDTPAILRFRTGGATSVRGYELDSIGRAGPSGSVLPERALAVASAEYQYPINKSFSAALFHDIGGAAHSFRDMHLKHGTGVGVRWFSPVAPFSFDIAYGHQDKKIRWHISLGTRF</sequence>
<accession>A0A377QZI2</accession>
<dbReference type="PROSITE" id="PS51779">
    <property type="entry name" value="POTRA"/>
    <property type="match status" value="1"/>
</dbReference>
<dbReference type="Proteomes" id="UP000254293">
    <property type="component" value="Unassembled WGS sequence"/>
</dbReference>
<evidence type="ECO:0000256" key="2">
    <source>
        <dbReference type="ARBA" id="ARBA00022452"/>
    </source>
</evidence>
<organism evidence="10 11">
    <name type="scientific">Kingella potus</name>
    <dbReference type="NCBI Taxonomy" id="265175"/>
    <lineage>
        <taxon>Bacteria</taxon>
        <taxon>Pseudomonadati</taxon>
        <taxon>Pseudomonadota</taxon>
        <taxon>Betaproteobacteria</taxon>
        <taxon>Neisseriales</taxon>
        <taxon>Neisseriaceae</taxon>
        <taxon>Kingella</taxon>
    </lineage>
</organism>
<dbReference type="InterPro" id="IPR034746">
    <property type="entry name" value="POTRA"/>
</dbReference>
<evidence type="ECO:0000256" key="8">
    <source>
        <dbReference type="SAM" id="SignalP"/>
    </source>
</evidence>
<dbReference type="Gene3D" id="2.40.160.50">
    <property type="entry name" value="membrane protein fhac: a member of the omp85/tpsb transporter family"/>
    <property type="match status" value="1"/>
</dbReference>
<feature type="domain" description="POTRA" evidence="9">
    <location>
        <begin position="244"/>
        <end position="318"/>
    </location>
</feature>
<dbReference type="GO" id="GO:0019867">
    <property type="term" value="C:outer membrane"/>
    <property type="evidence" value="ECO:0007669"/>
    <property type="project" value="InterPro"/>
</dbReference>
<protein>
    <submittedName>
        <fullName evidence="10">Outer membrane protein assembly factor YaeT</fullName>
    </submittedName>
</protein>
<dbReference type="EMBL" id="UGJJ01000001">
    <property type="protein sequence ID" value="STR00392.1"/>
    <property type="molecule type" value="Genomic_DNA"/>
</dbReference>
<evidence type="ECO:0000313" key="10">
    <source>
        <dbReference type="EMBL" id="STR00392.1"/>
    </source>
</evidence>
<evidence type="ECO:0000256" key="5">
    <source>
        <dbReference type="ARBA" id="ARBA00023136"/>
    </source>
</evidence>
<keyword evidence="5" id="KW-0472">Membrane</keyword>
<dbReference type="RefSeq" id="WP_245944052.1">
    <property type="nucleotide sequence ID" value="NZ_UGJJ01000001.1"/>
</dbReference>
<keyword evidence="2" id="KW-1134">Transmembrane beta strand</keyword>
<keyword evidence="11" id="KW-1185">Reference proteome</keyword>
<keyword evidence="4 8" id="KW-0732">Signal</keyword>
<evidence type="ECO:0000256" key="3">
    <source>
        <dbReference type="ARBA" id="ARBA00022692"/>
    </source>
</evidence>
<keyword evidence="6" id="KW-0998">Cell outer membrane</keyword>
<evidence type="ECO:0000256" key="6">
    <source>
        <dbReference type="ARBA" id="ARBA00023237"/>
    </source>
</evidence>
<evidence type="ECO:0000256" key="4">
    <source>
        <dbReference type="ARBA" id="ARBA00022729"/>
    </source>
</evidence>
<evidence type="ECO:0000259" key="9">
    <source>
        <dbReference type="PROSITE" id="PS51779"/>
    </source>
</evidence>
<dbReference type="InterPro" id="IPR010827">
    <property type="entry name" value="BamA/TamA_POTRA"/>
</dbReference>
<dbReference type="PANTHER" id="PTHR12815:SF47">
    <property type="entry name" value="TRANSLOCATION AND ASSEMBLY MODULE SUBUNIT TAMA"/>
    <property type="match status" value="1"/>
</dbReference>
<dbReference type="InterPro" id="IPR000184">
    <property type="entry name" value="Bac_surfAg_D15"/>
</dbReference>
<dbReference type="Gene3D" id="3.10.20.310">
    <property type="entry name" value="membrane protein fhac"/>
    <property type="match status" value="2"/>
</dbReference>
<proteinExistence type="predicted"/>
<gene>
    <name evidence="10" type="ORF">NCTC13336_00594</name>
</gene>
<dbReference type="PANTHER" id="PTHR12815">
    <property type="entry name" value="SORTING AND ASSEMBLY MACHINERY SAMM50 PROTEIN FAMILY MEMBER"/>
    <property type="match status" value="1"/>
</dbReference>
<keyword evidence="3" id="KW-0812">Transmembrane</keyword>
<evidence type="ECO:0000256" key="1">
    <source>
        <dbReference type="ARBA" id="ARBA00004370"/>
    </source>
</evidence>
<dbReference type="Pfam" id="PF01103">
    <property type="entry name" value="Omp85"/>
    <property type="match status" value="1"/>
</dbReference>
<dbReference type="InterPro" id="IPR039910">
    <property type="entry name" value="D15-like"/>
</dbReference>
<dbReference type="Pfam" id="PF07244">
    <property type="entry name" value="POTRA"/>
    <property type="match status" value="1"/>
</dbReference>
<feature type="chain" id="PRO_5016672418" evidence="8">
    <location>
        <begin position="18"/>
        <end position="631"/>
    </location>
</feature>